<keyword evidence="4 6" id="KW-1133">Transmembrane helix</keyword>
<evidence type="ECO:0000256" key="5">
    <source>
        <dbReference type="ARBA" id="ARBA00023136"/>
    </source>
</evidence>
<protein>
    <submittedName>
        <fullName evidence="8">RDD family protein</fullName>
    </submittedName>
</protein>
<evidence type="ECO:0000313" key="8">
    <source>
        <dbReference type="EMBL" id="MUU77234.1"/>
    </source>
</evidence>
<comment type="caution">
    <text evidence="8">The sequence shown here is derived from an EMBL/GenBank/DDBJ whole genome shotgun (WGS) entry which is preliminary data.</text>
</comment>
<feature type="transmembrane region" description="Helical" evidence="6">
    <location>
        <begin position="21"/>
        <end position="41"/>
    </location>
</feature>
<evidence type="ECO:0000256" key="1">
    <source>
        <dbReference type="ARBA" id="ARBA00004651"/>
    </source>
</evidence>
<evidence type="ECO:0000259" key="7">
    <source>
        <dbReference type="Pfam" id="PF06271"/>
    </source>
</evidence>
<dbReference type="InterPro" id="IPR051791">
    <property type="entry name" value="Pra-immunoreactive"/>
</dbReference>
<keyword evidence="2" id="KW-1003">Cell membrane</keyword>
<dbReference type="AlphaFoldDB" id="A0A6L6U8T1"/>
<evidence type="ECO:0000256" key="4">
    <source>
        <dbReference type="ARBA" id="ARBA00022989"/>
    </source>
</evidence>
<keyword evidence="5 6" id="KW-0472">Membrane</keyword>
<keyword evidence="9" id="KW-1185">Reference proteome</keyword>
<feature type="transmembrane region" description="Helical" evidence="6">
    <location>
        <begin position="103"/>
        <end position="122"/>
    </location>
</feature>
<dbReference type="GO" id="GO:0005886">
    <property type="term" value="C:plasma membrane"/>
    <property type="evidence" value="ECO:0007669"/>
    <property type="project" value="UniProtKB-SubCell"/>
</dbReference>
<sequence>MQKTSGFQYQLASRKRRIAAFLIDHFVITFLIVSITFLILGPDYLNNPDFSKITAVMLTTLLLGFTIYFGKDSINGISIGKWIFGIMVRDEDNPEVVPSIGKLFIRNIFLIIWPVEFIVLASSNEKKRLGDNIAKTRVVKNPHKPSKTPRILALILAGLIFITFLVIFIGSVMKNSDAYKVAVENIEQNKLILEETGGITGYGIMPSGSINITNGFGKAQLSITVKGIEKDVNVDVYLTKQPNEDWQLIDINN</sequence>
<feature type="domain" description="RDD" evidence="7">
    <location>
        <begin position="12"/>
        <end position="135"/>
    </location>
</feature>
<dbReference type="PANTHER" id="PTHR36115">
    <property type="entry name" value="PROLINE-RICH ANTIGEN HOMOLOG-RELATED"/>
    <property type="match status" value="1"/>
</dbReference>
<organism evidence="8 9">
    <name type="scientific">Winogradskyella endarachnes</name>
    <dbReference type="NCBI Taxonomy" id="2681965"/>
    <lineage>
        <taxon>Bacteria</taxon>
        <taxon>Pseudomonadati</taxon>
        <taxon>Bacteroidota</taxon>
        <taxon>Flavobacteriia</taxon>
        <taxon>Flavobacteriales</taxon>
        <taxon>Flavobacteriaceae</taxon>
        <taxon>Winogradskyella</taxon>
    </lineage>
</organism>
<gene>
    <name evidence="8" type="ORF">GN138_02140</name>
</gene>
<reference evidence="8 9" key="1">
    <citation type="submission" date="2019-12" db="EMBL/GenBank/DDBJ databases">
        <authorList>
            <person name="Li J."/>
        </authorList>
    </citation>
    <scope>NUCLEOTIDE SEQUENCE [LARGE SCALE GENOMIC DNA]</scope>
    <source>
        <strain evidence="8 9">HL2-2</strain>
    </source>
</reference>
<evidence type="ECO:0000256" key="2">
    <source>
        <dbReference type="ARBA" id="ARBA00022475"/>
    </source>
</evidence>
<dbReference type="EMBL" id="WOWS01000001">
    <property type="protein sequence ID" value="MUU77234.1"/>
    <property type="molecule type" value="Genomic_DNA"/>
</dbReference>
<name>A0A6L6U8T1_9FLAO</name>
<evidence type="ECO:0000313" key="9">
    <source>
        <dbReference type="Proteomes" id="UP000478208"/>
    </source>
</evidence>
<dbReference type="Pfam" id="PF06271">
    <property type="entry name" value="RDD"/>
    <property type="match status" value="1"/>
</dbReference>
<evidence type="ECO:0000256" key="3">
    <source>
        <dbReference type="ARBA" id="ARBA00022692"/>
    </source>
</evidence>
<feature type="transmembrane region" description="Helical" evidence="6">
    <location>
        <begin position="53"/>
        <end position="70"/>
    </location>
</feature>
<accession>A0A6L6U8T1</accession>
<feature type="transmembrane region" description="Helical" evidence="6">
    <location>
        <begin position="151"/>
        <end position="170"/>
    </location>
</feature>
<dbReference type="Proteomes" id="UP000478208">
    <property type="component" value="Unassembled WGS sequence"/>
</dbReference>
<evidence type="ECO:0000256" key="6">
    <source>
        <dbReference type="SAM" id="Phobius"/>
    </source>
</evidence>
<keyword evidence="3 6" id="KW-0812">Transmembrane</keyword>
<proteinExistence type="predicted"/>
<comment type="subcellular location">
    <subcellularLocation>
        <location evidence="1">Cell membrane</location>
        <topology evidence="1">Multi-pass membrane protein</topology>
    </subcellularLocation>
</comment>
<dbReference type="InterPro" id="IPR010432">
    <property type="entry name" value="RDD"/>
</dbReference>
<dbReference type="RefSeq" id="WP_157361667.1">
    <property type="nucleotide sequence ID" value="NZ_WOWS01000001.1"/>
</dbReference>